<dbReference type="AlphaFoldDB" id="T1BNW3"/>
<feature type="domain" description="Response regulatory" evidence="6">
    <location>
        <begin position="1"/>
        <end position="112"/>
    </location>
</feature>
<sequence length="165" mass="18175">VVVEDEDAIRELVAFHLEAAGFAVAQAADGEAGVALAKTEEIQLVVLDLMLPKMDGVAVLREIRRHSRVPVIMLTARTEEADRVRGLELGADDYMGKPFSPRELIARVKAVLRRTDPPVDRLEVGGVVLDLTSHRCFVSDREVPLTLTEFGLLHTLMERPGQVLT</sequence>
<protein>
    <submittedName>
        <fullName evidence="8">Two component transcriptional regulator, winged helix family</fullName>
    </submittedName>
</protein>
<dbReference type="SMART" id="SM00448">
    <property type="entry name" value="REC"/>
    <property type="match status" value="1"/>
</dbReference>
<dbReference type="GO" id="GO:0000976">
    <property type="term" value="F:transcription cis-regulatory region binding"/>
    <property type="evidence" value="ECO:0007669"/>
    <property type="project" value="TreeGrafter"/>
</dbReference>
<dbReference type="GO" id="GO:0006355">
    <property type="term" value="P:regulation of DNA-templated transcription"/>
    <property type="evidence" value="ECO:0007669"/>
    <property type="project" value="InterPro"/>
</dbReference>
<gene>
    <name evidence="8" type="ORF">B1A_11849</name>
</gene>
<dbReference type="Gene3D" id="3.40.50.2300">
    <property type="match status" value="1"/>
</dbReference>
<dbReference type="InterPro" id="IPR036388">
    <property type="entry name" value="WH-like_DNA-bd_sf"/>
</dbReference>
<evidence type="ECO:0000256" key="1">
    <source>
        <dbReference type="ARBA" id="ARBA00022553"/>
    </source>
</evidence>
<dbReference type="GO" id="GO:0005829">
    <property type="term" value="C:cytosol"/>
    <property type="evidence" value="ECO:0007669"/>
    <property type="project" value="TreeGrafter"/>
</dbReference>
<keyword evidence="3" id="KW-0805">Transcription regulation</keyword>
<evidence type="ECO:0000256" key="4">
    <source>
        <dbReference type="ARBA" id="ARBA00023125"/>
    </source>
</evidence>
<comment type="caution">
    <text evidence="8">The sequence shown here is derived from an EMBL/GenBank/DDBJ whole genome shotgun (WGS) entry which is preliminary data.</text>
</comment>
<keyword evidence="1" id="KW-0597">Phosphoprotein</keyword>
<dbReference type="GO" id="GO:0000156">
    <property type="term" value="F:phosphorelay response regulator activity"/>
    <property type="evidence" value="ECO:0007669"/>
    <property type="project" value="TreeGrafter"/>
</dbReference>
<dbReference type="PROSITE" id="PS50110">
    <property type="entry name" value="RESPONSE_REGULATORY"/>
    <property type="match status" value="1"/>
</dbReference>
<keyword evidence="4" id="KW-0238">DNA-binding</keyword>
<dbReference type="InterPro" id="IPR016032">
    <property type="entry name" value="Sig_transdc_resp-reg_C-effctor"/>
</dbReference>
<dbReference type="Gene3D" id="6.10.250.690">
    <property type="match status" value="1"/>
</dbReference>
<dbReference type="SUPFAM" id="SSF46894">
    <property type="entry name" value="C-terminal effector domain of the bipartite response regulators"/>
    <property type="match status" value="1"/>
</dbReference>
<keyword evidence="2" id="KW-0902">Two-component regulatory system</keyword>
<evidence type="ECO:0000259" key="6">
    <source>
        <dbReference type="PROSITE" id="PS50110"/>
    </source>
</evidence>
<organism evidence="8">
    <name type="scientific">mine drainage metagenome</name>
    <dbReference type="NCBI Taxonomy" id="410659"/>
    <lineage>
        <taxon>unclassified sequences</taxon>
        <taxon>metagenomes</taxon>
        <taxon>ecological metagenomes</taxon>
    </lineage>
</organism>
<dbReference type="GO" id="GO:0032993">
    <property type="term" value="C:protein-DNA complex"/>
    <property type="evidence" value="ECO:0007669"/>
    <property type="project" value="TreeGrafter"/>
</dbReference>
<feature type="non-terminal residue" evidence="8">
    <location>
        <position position="165"/>
    </location>
</feature>
<dbReference type="InterPro" id="IPR011006">
    <property type="entry name" value="CheY-like_superfamily"/>
</dbReference>
<evidence type="ECO:0000313" key="8">
    <source>
        <dbReference type="EMBL" id="EQD55690.1"/>
    </source>
</evidence>
<reference evidence="8" key="2">
    <citation type="journal article" date="2014" name="ISME J.">
        <title>Microbial stratification in low pH oxic and suboxic macroscopic growths along an acid mine drainage.</title>
        <authorList>
            <person name="Mendez-Garcia C."/>
            <person name="Mesa V."/>
            <person name="Sprenger R.R."/>
            <person name="Richter M."/>
            <person name="Diez M.S."/>
            <person name="Solano J."/>
            <person name="Bargiela R."/>
            <person name="Golyshina O.V."/>
            <person name="Manteca A."/>
            <person name="Ramos J.L."/>
            <person name="Gallego J.R."/>
            <person name="Llorente I."/>
            <person name="Martins Dos Santos V.A."/>
            <person name="Jensen O.N."/>
            <person name="Pelaez A.I."/>
            <person name="Sanchez J."/>
            <person name="Ferrer M."/>
        </authorList>
    </citation>
    <scope>NUCLEOTIDE SEQUENCE</scope>
</reference>
<accession>T1BNW3</accession>
<evidence type="ECO:0000256" key="2">
    <source>
        <dbReference type="ARBA" id="ARBA00023012"/>
    </source>
</evidence>
<dbReference type="FunFam" id="3.40.50.2300:FF:000001">
    <property type="entry name" value="DNA-binding response regulator PhoB"/>
    <property type="match status" value="1"/>
</dbReference>
<dbReference type="PROSITE" id="PS51755">
    <property type="entry name" value="OMPR_PHOB"/>
    <property type="match status" value="1"/>
</dbReference>
<dbReference type="EMBL" id="AUZX01008521">
    <property type="protein sequence ID" value="EQD55690.1"/>
    <property type="molecule type" value="Genomic_DNA"/>
</dbReference>
<dbReference type="InterPro" id="IPR001867">
    <property type="entry name" value="OmpR/PhoB-type_DNA-bd"/>
</dbReference>
<dbReference type="PANTHER" id="PTHR48111:SF40">
    <property type="entry name" value="PHOSPHATE REGULON TRANSCRIPTIONAL REGULATORY PROTEIN PHOB"/>
    <property type="match status" value="1"/>
</dbReference>
<dbReference type="InterPro" id="IPR001789">
    <property type="entry name" value="Sig_transdc_resp-reg_receiver"/>
</dbReference>
<dbReference type="Gene3D" id="1.10.10.10">
    <property type="entry name" value="Winged helix-like DNA-binding domain superfamily/Winged helix DNA-binding domain"/>
    <property type="match status" value="1"/>
</dbReference>
<keyword evidence="5" id="KW-0804">Transcription</keyword>
<dbReference type="PANTHER" id="PTHR48111">
    <property type="entry name" value="REGULATOR OF RPOS"/>
    <property type="match status" value="1"/>
</dbReference>
<proteinExistence type="predicted"/>
<name>T1BNW3_9ZZZZ</name>
<evidence type="ECO:0000256" key="3">
    <source>
        <dbReference type="ARBA" id="ARBA00023015"/>
    </source>
</evidence>
<dbReference type="Pfam" id="PF00072">
    <property type="entry name" value="Response_reg"/>
    <property type="match status" value="1"/>
</dbReference>
<feature type="non-terminal residue" evidence="8">
    <location>
        <position position="1"/>
    </location>
</feature>
<evidence type="ECO:0000259" key="7">
    <source>
        <dbReference type="PROSITE" id="PS51755"/>
    </source>
</evidence>
<evidence type="ECO:0000256" key="5">
    <source>
        <dbReference type="ARBA" id="ARBA00023163"/>
    </source>
</evidence>
<dbReference type="SUPFAM" id="SSF52172">
    <property type="entry name" value="CheY-like"/>
    <property type="match status" value="1"/>
</dbReference>
<reference evidence="8" key="1">
    <citation type="submission" date="2013-08" db="EMBL/GenBank/DDBJ databases">
        <authorList>
            <person name="Mendez C."/>
            <person name="Richter M."/>
            <person name="Ferrer M."/>
            <person name="Sanchez J."/>
        </authorList>
    </citation>
    <scope>NUCLEOTIDE SEQUENCE</scope>
</reference>
<feature type="domain" description="OmpR/PhoB-type" evidence="7">
    <location>
        <begin position="119"/>
        <end position="165"/>
    </location>
</feature>
<dbReference type="InterPro" id="IPR039420">
    <property type="entry name" value="WalR-like"/>
</dbReference>